<dbReference type="Gene3D" id="3.30.70.270">
    <property type="match status" value="1"/>
</dbReference>
<dbReference type="AlphaFoldDB" id="A0A494XW90"/>
<name>A0A494XW90_9BACL</name>
<accession>A0A494XW90</accession>
<dbReference type="CDD" id="cd01949">
    <property type="entry name" value="GGDEF"/>
    <property type="match status" value="1"/>
</dbReference>
<dbReference type="NCBIfam" id="TIGR00254">
    <property type="entry name" value="GGDEF"/>
    <property type="match status" value="1"/>
</dbReference>
<keyword evidence="1" id="KW-1133">Transmembrane helix</keyword>
<dbReference type="SUPFAM" id="SSF55073">
    <property type="entry name" value="Nucleotide cyclase"/>
    <property type="match status" value="1"/>
</dbReference>
<dbReference type="FunFam" id="3.30.70.270:FF:000001">
    <property type="entry name" value="Diguanylate cyclase domain protein"/>
    <property type="match status" value="1"/>
</dbReference>
<dbReference type="EMBL" id="RBZM01000005">
    <property type="protein sequence ID" value="RKP54115.1"/>
    <property type="molecule type" value="Genomic_DNA"/>
</dbReference>
<dbReference type="RefSeq" id="WP_120977210.1">
    <property type="nucleotide sequence ID" value="NZ_RBZM01000005.1"/>
</dbReference>
<dbReference type="InterPro" id="IPR029787">
    <property type="entry name" value="Nucleotide_cyclase"/>
</dbReference>
<evidence type="ECO:0000313" key="4">
    <source>
        <dbReference type="Proteomes" id="UP000282076"/>
    </source>
</evidence>
<gene>
    <name evidence="3" type="ORF">D7Z26_12070</name>
</gene>
<feature type="transmembrane region" description="Helical" evidence="1">
    <location>
        <begin position="323"/>
        <end position="342"/>
    </location>
</feature>
<evidence type="ECO:0000256" key="1">
    <source>
        <dbReference type="SAM" id="Phobius"/>
    </source>
</evidence>
<keyword evidence="4" id="KW-1185">Reference proteome</keyword>
<dbReference type="InterPro" id="IPR043128">
    <property type="entry name" value="Rev_trsase/Diguanyl_cyclase"/>
</dbReference>
<protein>
    <submittedName>
        <fullName evidence="3">GGDEF domain-containing protein</fullName>
    </submittedName>
</protein>
<evidence type="ECO:0000313" key="3">
    <source>
        <dbReference type="EMBL" id="RKP54115.1"/>
    </source>
</evidence>
<comment type="caution">
    <text evidence="3">The sequence shown here is derived from an EMBL/GenBank/DDBJ whole genome shotgun (WGS) entry which is preliminary data.</text>
</comment>
<organism evidence="3 4">
    <name type="scientific">Cohnella endophytica</name>
    <dbReference type="NCBI Taxonomy" id="2419778"/>
    <lineage>
        <taxon>Bacteria</taxon>
        <taxon>Bacillati</taxon>
        <taxon>Bacillota</taxon>
        <taxon>Bacilli</taxon>
        <taxon>Bacillales</taxon>
        <taxon>Paenibacillaceae</taxon>
        <taxon>Cohnella</taxon>
    </lineage>
</organism>
<dbReference type="PANTHER" id="PTHR46663:SF2">
    <property type="entry name" value="GGDEF DOMAIN-CONTAINING PROTEIN"/>
    <property type="match status" value="1"/>
</dbReference>
<keyword evidence="1" id="KW-0472">Membrane</keyword>
<dbReference type="InterPro" id="IPR052163">
    <property type="entry name" value="DGC-Regulatory_Protein"/>
</dbReference>
<dbReference type="PANTHER" id="PTHR46663">
    <property type="entry name" value="DIGUANYLATE CYCLASE DGCT-RELATED"/>
    <property type="match status" value="1"/>
</dbReference>
<evidence type="ECO:0000259" key="2">
    <source>
        <dbReference type="PROSITE" id="PS50887"/>
    </source>
</evidence>
<keyword evidence="1" id="KW-0812">Transmembrane</keyword>
<dbReference type="Proteomes" id="UP000282076">
    <property type="component" value="Unassembled WGS sequence"/>
</dbReference>
<feature type="transmembrane region" description="Helical" evidence="1">
    <location>
        <begin position="12"/>
        <end position="35"/>
    </location>
</feature>
<dbReference type="OrthoDB" id="9759607at2"/>
<proteinExistence type="predicted"/>
<dbReference type="SMART" id="SM00267">
    <property type="entry name" value="GGDEF"/>
    <property type="match status" value="1"/>
</dbReference>
<feature type="domain" description="GGDEF" evidence="2">
    <location>
        <begin position="389"/>
        <end position="521"/>
    </location>
</feature>
<reference evidence="3 4" key="1">
    <citation type="submission" date="2018-10" db="EMBL/GenBank/DDBJ databases">
        <title>Cohnella sp. M2MS4P-1, whole genome shotgun sequence.</title>
        <authorList>
            <person name="Tuo L."/>
        </authorList>
    </citation>
    <scope>NUCLEOTIDE SEQUENCE [LARGE SCALE GENOMIC DNA]</scope>
    <source>
        <strain evidence="3 4">M2MS4P-1</strain>
    </source>
</reference>
<dbReference type="PROSITE" id="PS50887">
    <property type="entry name" value="GGDEF"/>
    <property type="match status" value="1"/>
</dbReference>
<dbReference type="InterPro" id="IPR000160">
    <property type="entry name" value="GGDEF_dom"/>
</dbReference>
<dbReference type="Pfam" id="PF00990">
    <property type="entry name" value="GGDEF"/>
    <property type="match status" value="1"/>
</dbReference>
<sequence length="533" mass="59966">MVKKESESLLEIFIKLGVAFTLIGLSTFLVIFYLIENKFKVGQREEISSVTGLITSAIEAADKSADAYEQLVDLRMYSVSKAIAKQLQGRTASTITESELFKLKEEWGLSDISLFVRIDEDIVVGKSTDPEEVGLSSKGWGYWFKAFQQLFEHKPVEVNEGFKAPDFWAGPLTKSVLYSEQFLYAYYYDGTTDFIINPYVSAANVQTFIDSFGSNGLIDDMIKGSDDIVEIAVLNIEPYLNQATLTVIEPQRDLPILYGKHEMKLKEDQSILSKDRLTREGGEAVSFRMKGQSYKKFYLPLSKNRVLTIVINTSVREKTINQILAMMAFVFVVSFGIIYAVAKKMSGRFLILHEKNRKLAYYDTLTGLPNRNHFQEHLRTTLNKANAGNIYAIFMIDLDNFKNINDSLGHAAGDSFLQYVSSRINRQLNGNGFLARIGGDEFTLVLPIHHRSDANEVAIGLMSCVKEPVQLEGQQLLVSMSMGISVYPDDGKDMTSLLKNADMALYCEKYNGKNNFSFFNSDIRVNQSSSGRC</sequence>